<dbReference type="RefSeq" id="WP_229317415.1">
    <property type="nucleotide sequence ID" value="NZ_AP025184.1"/>
</dbReference>
<evidence type="ECO:0008006" key="3">
    <source>
        <dbReference type="Google" id="ProtNLM"/>
    </source>
</evidence>
<reference evidence="1 2" key="1">
    <citation type="journal article" date="2022" name="Int. J. Syst. Evol. Microbiol.">
        <title>Flavobacterium ammonificans sp. nov. and Flavobacterium ammoniigenes sp. nov., ammonifying bacteria isolated from surface river water.</title>
        <authorList>
            <person name="Watanabe K."/>
            <person name="Kitamura T."/>
            <person name="Ogata Y."/>
            <person name="Shindo C."/>
            <person name="Suda W."/>
        </authorList>
    </citation>
    <scope>NUCLEOTIDE SEQUENCE [LARGE SCALE GENOMIC DNA]</scope>
    <source>
        <strain evidence="1 2">GENT5</strain>
    </source>
</reference>
<keyword evidence="2" id="KW-1185">Reference proteome</keyword>
<name>A0ABM7V2X2_9FLAO</name>
<sequence>MEIDIEKKSQELKEYVGQYESTKFLGDITFLIQHIRFDKPIKNLQGLSSPQRQLFYLAALNITSEPKQKSKLKFQYSDEEFEHIKSLLNEIELGYNNFFYPKNESELNDEWTMKRMVAMPTFLSYFNQGQLNYEEQVIERVIDYFLPFDNEISKHFGIGVQEFVDIYNFIDTFPNEYLNEKINPKEGQQTWEEFCDEMKNKNLMPWEWNEHLPEHYKNLFSFISDNGQTHRYSKQKLVDKFGEIKTSAFLNTLTCKREKTNFLYYTETNILHYKPIFDIGNEEFQAIEMKQIIHAIFNNLFQFCDTPILREKFYKNRGNKLEDKIEQVFQDFFNNKASIFKGYYTQDGNEQDLLFLIDGLALIIEAKASKRDEPRRNPEMAYPLILSNFEETIQKGYDQAYRVKGKFLDREILKIYNDQKLQKHLLDVKTKNYHSSFSIIVTLERFGQIQTDLNELLEIWDDDEFPWSVCIDDLEVFLLQLKKLGKSKSDLTKFLKFRENLHGRIITADELEICGVFLNKSIDSKTLNGNKTIALTPDHSDIFDETYQRKGLGLKNEKNLEIKTSNKYLPFGGY</sequence>
<gene>
    <name evidence="1" type="ORF">GENT5_01170</name>
</gene>
<organism evidence="1 2">
    <name type="scientific">Flavobacterium ammoniigenes</name>
    <dbReference type="NCBI Taxonomy" id="1751095"/>
    <lineage>
        <taxon>Bacteria</taxon>
        <taxon>Pseudomonadati</taxon>
        <taxon>Bacteroidota</taxon>
        <taxon>Flavobacteriia</taxon>
        <taxon>Flavobacteriales</taxon>
        <taxon>Flavobacteriaceae</taxon>
        <taxon>Flavobacterium</taxon>
    </lineage>
</organism>
<evidence type="ECO:0000313" key="1">
    <source>
        <dbReference type="EMBL" id="BDB53812.1"/>
    </source>
</evidence>
<accession>A0ABM7V2X2</accession>
<protein>
    <recommendedName>
        <fullName evidence="3">NERD domain-containing protein</fullName>
    </recommendedName>
</protein>
<reference evidence="1 2" key="2">
    <citation type="journal article" date="2022" name="Microorganisms">
        <title>Complete Genome Sequences of Two Flavobacterium ammonificans Strains and a Flavobacterium ammoniigenes Strain of Ammonifying Bacterioplankton Isolated from Surface River Water.</title>
        <authorList>
            <person name="Suda W."/>
            <person name="Ogata Y."/>
            <person name="Shindo C."/>
            <person name="Watanabe K."/>
        </authorList>
    </citation>
    <scope>NUCLEOTIDE SEQUENCE [LARGE SCALE GENOMIC DNA]</scope>
    <source>
        <strain evidence="1 2">GENT5</strain>
    </source>
</reference>
<dbReference type="Proteomes" id="UP001319867">
    <property type="component" value="Chromosome"/>
</dbReference>
<dbReference type="EMBL" id="AP025184">
    <property type="protein sequence ID" value="BDB53812.1"/>
    <property type="molecule type" value="Genomic_DNA"/>
</dbReference>
<evidence type="ECO:0000313" key="2">
    <source>
        <dbReference type="Proteomes" id="UP001319867"/>
    </source>
</evidence>
<proteinExistence type="predicted"/>